<feature type="binding site" evidence="10">
    <location>
        <position position="204"/>
    </location>
    <ligand>
        <name>Mn(2+)</name>
        <dbReference type="ChEBI" id="CHEBI:29035"/>
    </ligand>
</feature>
<evidence type="ECO:0000313" key="12">
    <source>
        <dbReference type="Proteomes" id="UP000700732"/>
    </source>
</evidence>
<feature type="binding site" evidence="10">
    <location>
        <position position="198"/>
    </location>
    <ligand>
        <name>substrate</name>
    </ligand>
</feature>
<comment type="pathway">
    <text evidence="1 10">Carbohydrate biosynthesis; gluconeogenesis.</text>
</comment>
<dbReference type="EC" id="4.1.1.49" evidence="3 10"/>
<comment type="subcellular location">
    <subcellularLocation>
        <location evidence="10">Cytoplasm</location>
    </subcellularLocation>
</comment>
<evidence type="ECO:0000256" key="1">
    <source>
        <dbReference type="ARBA" id="ARBA00004742"/>
    </source>
</evidence>
<dbReference type="EMBL" id="VFIA01000011">
    <property type="protein sequence ID" value="MBC3791691.1"/>
    <property type="molecule type" value="Genomic_DNA"/>
</dbReference>
<comment type="catalytic activity">
    <reaction evidence="9 10">
        <text>oxaloacetate + ATP = phosphoenolpyruvate + ADP + CO2</text>
        <dbReference type="Rhea" id="RHEA:18617"/>
        <dbReference type="ChEBI" id="CHEBI:16452"/>
        <dbReference type="ChEBI" id="CHEBI:16526"/>
        <dbReference type="ChEBI" id="CHEBI:30616"/>
        <dbReference type="ChEBI" id="CHEBI:58702"/>
        <dbReference type="ChEBI" id="CHEBI:456216"/>
        <dbReference type="EC" id="4.1.1.49"/>
    </reaction>
</comment>
<dbReference type="Gene3D" id="3.40.449.10">
    <property type="entry name" value="Phosphoenolpyruvate Carboxykinase, domain 1"/>
    <property type="match status" value="1"/>
</dbReference>
<evidence type="ECO:0000256" key="8">
    <source>
        <dbReference type="ARBA" id="ARBA00023239"/>
    </source>
</evidence>
<dbReference type="SUPFAM" id="SSF53795">
    <property type="entry name" value="PEP carboxykinase-like"/>
    <property type="match status" value="1"/>
</dbReference>
<evidence type="ECO:0000256" key="10">
    <source>
        <dbReference type="HAMAP-Rule" id="MF_00453"/>
    </source>
</evidence>
<comment type="caution">
    <text evidence="10">Lacks conserved residue(s) required for the propagation of feature annotation.</text>
</comment>
<dbReference type="Gene3D" id="3.90.228.20">
    <property type="match status" value="1"/>
</dbReference>
<organism evidence="11 12">
    <name type="scientific">Spirosoma utsteinense</name>
    <dbReference type="NCBI Taxonomy" id="2585773"/>
    <lineage>
        <taxon>Bacteria</taxon>
        <taxon>Pseudomonadati</taxon>
        <taxon>Bacteroidota</taxon>
        <taxon>Cytophagia</taxon>
        <taxon>Cytophagales</taxon>
        <taxon>Cytophagaceae</taxon>
        <taxon>Spirosoma</taxon>
    </lineage>
</organism>
<feature type="binding site" evidence="10">
    <location>
        <position position="341"/>
    </location>
    <ligand>
        <name>ATP</name>
        <dbReference type="ChEBI" id="CHEBI:30616"/>
    </ligand>
</feature>
<dbReference type="PIRSF" id="PIRSF006294">
    <property type="entry name" value="PEP_crbxkin"/>
    <property type="match status" value="1"/>
</dbReference>
<keyword evidence="6 10" id="KW-0210">Decarboxylase</keyword>
<keyword evidence="10" id="KW-0479">Metal-binding</keyword>
<dbReference type="Proteomes" id="UP000700732">
    <property type="component" value="Unassembled WGS sequence"/>
</dbReference>
<comment type="caution">
    <text evidence="11">The sequence shown here is derived from an EMBL/GenBank/DDBJ whole genome shotgun (WGS) entry which is preliminary data.</text>
</comment>
<feature type="binding site" evidence="10">
    <location>
        <position position="466"/>
    </location>
    <ligand>
        <name>ATP</name>
        <dbReference type="ChEBI" id="CHEBI:30616"/>
    </ligand>
</feature>
<feature type="binding site" evidence="10">
    <location>
        <position position="304"/>
    </location>
    <ligand>
        <name>ATP</name>
        <dbReference type="ChEBI" id="CHEBI:30616"/>
    </ligand>
</feature>
<feature type="binding site" evidence="10">
    <location>
        <position position="204"/>
    </location>
    <ligand>
        <name>substrate</name>
    </ligand>
</feature>
<dbReference type="PANTHER" id="PTHR30031:SF0">
    <property type="entry name" value="PHOSPHOENOLPYRUVATE CARBOXYKINASE (ATP)"/>
    <property type="match status" value="1"/>
</dbReference>
<dbReference type="Gene3D" id="2.170.8.10">
    <property type="entry name" value="Phosphoenolpyruvate Carboxykinase, domain 2"/>
    <property type="match status" value="1"/>
</dbReference>
<evidence type="ECO:0000256" key="2">
    <source>
        <dbReference type="ARBA" id="ARBA00006052"/>
    </source>
</evidence>
<feature type="binding site" evidence="10">
    <location>
        <position position="341"/>
    </location>
    <ligand>
        <name>substrate</name>
    </ligand>
</feature>
<dbReference type="NCBIfam" id="NF006820">
    <property type="entry name" value="PRK09344.1-2"/>
    <property type="match status" value="1"/>
</dbReference>
<sequence>MNATTPIEPSSGSTDILARHDQGAHYVYDLSPEELVDEAIKNGEGRLADTGALVCNTGKFSGRTPKDRFIVRDEVTDQTVAWGDDNQPFDPIQFDTLHKRMVANLAGRTVYVRYARAGALNQYGLRLRIITTLAWHNLFSYIMFLRPEPGEATDGPVELTLLVDPSFSADPALDGTRHSNFTILNLSKGVILIGGTGYAGAIKKSVFSALNVWLPLKHNILPLHCAANKGSQGDTALFLGLSGTGKTTLSADPTRPLIGDDEHGWISENQVRTDQVGLGQVDQSLFNFEGGCYAQVLNLNREQEPQIFSAIKSGAILENTPFLPNSTTVDFSDSSLTANTRCAYPLNHIVNAVTPSVGSAPKHIFFLSADAFGVLPPISRLTPQQALDYFLLGYTAKITGTEQGVTSPMATFSPCFGAVFMPLPARTYAAMFKQRIERCGSQVWLINTGWKGGSIGIGKRMSLAHTRAMIDAALTGALDSIPFDQHTEFGLAIPTQCPGVPTELLNPINTWEYKGMYQLSARRLASAFAQKLTEL</sequence>
<comment type="function">
    <text evidence="10">Involved in the gluconeogenesis. Catalyzes the conversion of oxaloacetate (OAA) to phosphoenolpyruvate (PEP) through direct phosphoryl transfer between the nucleoside triphosphate and OAA.</text>
</comment>
<evidence type="ECO:0000313" key="11">
    <source>
        <dbReference type="EMBL" id="MBC3791691.1"/>
    </source>
</evidence>
<dbReference type="InterPro" id="IPR008210">
    <property type="entry name" value="PEP_carboxykinase_N"/>
</dbReference>
<feature type="binding site" evidence="10">
    <location>
        <position position="261"/>
    </location>
    <ligand>
        <name>Mn(2+)</name>
        <dbReference type="ChEBI" id="CHEBI:29035"/>
    </ligand>
</feature>
<comment type="cofactor">
    <cofactor evidence="10">
        <name>Mn(2+)</name>
        <dbReference type="ChEBI" id="CHEBI:29035"/>
    </cofactor>
    <text evidence="10">Binds 1 Mn(2+) ion per subunit.</text>
</comment>
<dbReference type="PANTHER" id="PTHR30031">
    <property type="entry name" value="PHOSPHOENOLPYRUVATE CARBOXYKINASE ATP"/>
    <property type="match status" value="1"/>
</dbReference>
<evidence type="ECO:0000256" key="9">
    <source>
        <dbReference type="ARBA" id="ARBA00047371"/>
    </source>
</evidence>
<feature type="binding site" evidence="10">
    <location>
        <begin position="240"/>
        <end position="248"/>
    </location>
    <ligand>
        <name>ATP</name>
        <dbReference type="ChEBI" id="CHEBI:30616"/>
    </ligand>
</feature>
<feature type="binding site" evidence="10">
    <location>
        <position position="204"/>
    </location>
    <ligand>
        <name>ATP</name>
        <dbReference type="ChEBI" id="CHEBI:30616"/>
    </ligand>
</feature>
<accession>A0ABR6W506</accession>
<comment type="similarity">
    <text evidence="2 10">Belongs to the phosphoenolpyruvate carboxykinase (ATP) family.</text>
</comment>
<gene>
    <name evidence="10" type="primary">pckA</name>
    <name evidence="11" type="ORF">FH603_2198</name>
</gene>
<protein>
    <recommendedName>
        <fullName evidence="3 10">Phosphoenolpyruvate carboxykinase (ATP)</fullName>
        <shortName evidence="10">PCK</shortName>
        <shortName evidence="10">PEP carboxykinase</shortName>
        <shortName evidence="10">PEPCK</shortName>
        <ecNumber evidence="3 10">4.1.1.49</ecNumber>
    </recommendedName>
</protein>
<keyword evidence="4 10" id="KW-0312">Gluconeogenesis</keyword>
<feature type="binding site" evidence="10">
    <location>
        <position position="224"/>
    </location>
    <ligand>
        <name>Mn(2+)</name>
        <dbReference type="ChEBI" id="CHEBI:29035"/>
    </ligand>
</feature>
<keyword evidence="5 10" id="KW-0547">Nucleotide-binding</keyword>
<dbReference type="InterPro" id="IPR001272">
    <property type="entry name" value="PEP_carboxykinase_ATP"/>
</dbReference>
<evidence type="ECO:0000256" key="3">
    <source>
        <dbReference type="ARBA" id="ARBA00012363"/>
    </source>
</evidence>
<dbReference type="InterPro" id="IPR013035">
    <property type="entry name" value="PEP_carboxykinase_C"/>
</dbReference>
<dbReference type="Pfam" id="PF01293">
    <property type="entry name" value="PEPCK_ATP"/>
    <property type="match status" value="1"/>
</dbReference>
<evidence type="ECO:0000256" key="7">
    <source>
        <dbReference type="ARBA" id="ARBA00022840"/>
    </source>
</evidence>
<keyword evidence="8 10" id="KW-0456">Lyase</keyword>
<keyword evidence="10" id="KW-0464">Manganese</keyword>
<keyword evidence="10" id="KW-0963">Cytoplasm</keyword>
<dbReference type="SUPFAM" id="SSF68923">
    <property type="entry name" value="PEP carboxykinase N-terminal domain"/>
    <property type="match status" value="1"/>
</dbReference>
<evidence type="ECO:0000256" key="4">
    <source>
        <dbReference type="ARBA" id="ARBA00022432"/>
    </source>
</evidence>
<keyword evidence="7 10" id="KW-0067">ATP-binding</keyword>
<evidence type="ECO:0000256" key="5">
    <source>
        <dbReference type="ARBA" id="ARBA00022741"/>
    </source>
</evidence>
<dbReference type="HAMAP" id="MF_00453">
    <property type="entry name" value="PEPCK_ATP"/>
    <property type="match status" value="1"/>
</dbReference>
<feature type="binding site" evidence="10">
    <location>
        <position position="63"/>
    </location>
    <ligand>
        <name>substrate</name>
    </ligand>
</feature>
<name>A0ABR6W506_9BACT</name>
<dbReference type="RefSeq" id="WP_186737483.1">
    <property type="nucleotide sequence ID" value="NZ_VFIA01000011.1"/>
</dbReference>
<keyword evidence="12" id="KW-1185">Reference proteome</keyword>
<reference evidence="11 12" key="1">
    <citation type="submission" date="2019-06" db="EMBL/GenBank/DDBJ databases">
        <title>Spirosoma utsteinense sp. nov. isolated from Antarctic ice-free soils.</title>
        <authorList>
            <person name="Tahon G."/>
        </authorList>
    </citation>
    <scope>NUCLEOTIDE SEQUENCE [LARGE SCALE GENOMIC DNA]</scope>
    <source>
        <strain evidence="11 12">LMG 31447</strain>
    </source>
</reference>
<feature type="binding site" evidence="10">
    <location>
        <position position="224"/>
    </location>
    <ligand>
        <name>ATP</name>
        <dbReference type="ChEBI" id="CHEBI:30616"/>
    </ligand>
</feature>
<proteinExistence type="inferred from homology"/>
<evidence type="ECO:0000256" key="6">
    <source>
        <dbReference type="ARBA" id="ARBA00022793"/>
    </source>
</evidence>